<evidence type="ECO:0000256" key="5">
    <source>
        <dbReference type="ARBA" id="ARBA00023012"/>
    </source>
</evidence>
<evidence type="ECO:0000256" key="10">
    <source>
        <dbReference type="PROSITE-ProRule" id="PRU00169"/>
    </source>
</evidence>
<dbReference type="PRINTS" id="PR00032">
    <property type="entry name" value="HTHARAC"/>
</dbReference>
<reference evidence="13 14" key="1">
    <citation type="journal article" date="2019" name="Anaerobe">
        <title>Detection of Robinsoniella peoriensis in multiple bone samples of a trauma patient.</title>
        <authorList>
            <person name="Schrottner P."/>
            <person name="Hartwich K."/>
            <person name="Bunk B."/>
            <person name="Schober I."/>
            <person name="Helbig S."/>
            <person name="Rudolph W.W."/>
            <person name="Gunzer F."/>
        </authorList>
    </citation>
    <scope>NUCLEOTIDE SEQUENCE [LARGE SCALE GENOMIC DNA]</scope>
    <source>
        <strain evidence="13 14">DSM 106044</strain>
    </source>
</reference>
<evidence type="ECO:0000259" key="12">
    <source>
        <dbReference type="PROSITE" id="PS50110"/>
    </source>
</evidence>
<keyword evidence="3" id="KW-0963">Cytoplasm</keyword>
<keyword evidence="8" id="KW-0804">Transcription</keyword>
<comment type="subcellular location">
    <subcellularLocation>
        <location evidence="1">Cytoplasm</location>
    </subcellularLocation>
</comment>
<feature type="domain" description="HTH araC/xylS-type" evidence="11">
    <location>
        <begin position="438"/>
        <end position="536"/>
    </location>
</feature>
<feature type="domain" description="Response regulatory" evidence="12">
    <location>
        <begin position="3"/>
        <end position="120"/>
    </location>
</feature>
<keyword evidence="4 10" id="KW-0597">Phosphoprotein</keyword>
<keyword evidence="5" id="KW-0902">Two-component regulatory system</keyword>
<dbReference type="GO" id="GO:0005737">
    <property type="term" value="C:cytoplasm"/>
    <property type="evidence" value="ECO:0007669"/>
    <property type="project" value="UniProtKB-SubCell"/>
</dbReference>
<dbReference type="SUPFAM" id="SSF52172">
    <property type="entry name" value="CheY-like"/>
    <property type="match status" value="1"/>
</dbReference>
<comment type="function">
    <text evidence="9">May play the central regulatory role in sporulation. It may be an element of the effector pathway responsible for the activation of sporulation genes in response to nutritional stress. Spo0A may act in concert with spo0H (a sigma factor) to control the expression of some genes that are critical to the sporulation process.</text>
</comment>
<dbReference type="GO" id="GO:0003700">
    <property type="term" value="F:DNA-binding transcription factor activity"/>
    <property type="evidence" value="ECO:0007669"/>
    <property type="project" value="InterPro"/>
</dbReference>
<dbReference type="GO" id="GO:0000160">
    <property type="term" value="P:phosphorelay signal transduction system"/>
    <property type="evidence" value="ECO:0007669"/>
    <property type="project" value="UniProtKB-KW"/>
</dbReference>
<dbReference type="PROSITE" id="PS00041">
    <property type="entry name" value="HTH_ARAC_FAMILY_1"/>
    <property type="match status" value="1"/>
</dbReference>
<dbReference type="Pfam" id="PF12833">
    <property type="entry name" value="HTH_18"/>
    <property type="match status" value="1"/>
</dbReference>
<evidence type="ECO:0000256" key="6">
    <source>
        <dbReference type="ARBA" id="ARBA00023015"/>
    </source>
</evidence>
<dbReference type="STRING" id="180332.GCA_000797495_02267"/>
<evidence type="ECO:0000256" key="2">
    <source>
        <dbReference type="ARBA" id="ARBA00018672"/>
    </source>
</evidence>
<dbReference type="Gene3D" id="3.40.50.2300">
    <property type="match status" value="1"/>
</dbReference>
<keyword evidence="6" id="KW-0805">Transcription regulation</keyword>
<dbReference type="SUPFAM" id="SSF46689">
    <property type="entry name" value="Homeodomain-like"/>
    <property type="match status" value="2"/>
</dbReference>
<dbReference type="PANTHER" id="PTHR42713:SF3">
    <property type="entry name" value="TRANSCRIPTIONAL REGULATORY PROTEIN HPTR"/>
    <property type="match status" value="1"/>
</dbReference>
<dbReference type="Pfam" id="PF00072">
    <property type="entry name" value="Response_reg"/>
    <property type="match status" value="1"/>
</dbReference>
<accession>A0A4U8Q922</accession>
<dbReference type="InterPro" id="IPR011006">
    <property type="entry name" value="CheY-like_superfamily"/>
</dbReference>
<keyword evidence="14" id="KW-1185">Reference proteome</keyword>
<evidence type="ECO:0000256" key="9">
    <source>
        <dbReference type="ARBA" id="ARBA00024867"/>
    </source>
</evidence>
<dbReference type="PROSITE" id="PS50110">
    <property type="entry name" value="RESPONSE_REGULATORY"/>
    <property type="match status" value="1"/>
</dbReference>
<evidence type="ECO:0000259" key="11">
    <source>
        <dbReference type="PROSITE" id="PS01124"/>
    </source>
</evidence>
<feature type="modified residue" description="4-aspartylphosphate" evidence="10">
    <location>
        <position position="55"/>
    </location>
</feature>
<name>A0A4U8Q922_9FIRM</name>
<dbReference type="CDD" id="cd17536">
    <property type="entry name" value="REC_YesN-like"/>
    <property type="match status" value="1"/>
</dbReference>
<evidence type="ECO:0000256" key="4">
    <source>
        <dbReference type="ARBA" id="ARBA00022553"/>
    </source>
</evidence>
<dbReference type="EMBL" id="QGQD01000039">
    <property type="protein sequence ID" value="TLD01421.1"/>
    <property type="molecule type" value="Genomic_DNA"/>
</dbReference>
<dbReference type="InterPro" id="IPR001789">
    <property type="entry name" value="Sig_transdc_resp-reg_receiver"/>
</dbReference>
<gene>
    <name evidence="13" type="ORF">DSM106044_01695</name>
</gene>
<dbReference type="PROSITE" id="PS01124">
    <property type="entry name" value="HTH_ARAC_FAMILY_2"/>
    <property type="match status" value="1"/>
</dbReference>
<organism evidence="13 14">
    <name type="scientific">Robinsoniella peoriensis</name>
    <dbReference type="NCBI Taxonomy" id="180332"/>
    <lineage>
        <taxon>Bacteria</taxon>
        <taxon>Bacillati</taxon>
        <taxon>Bacillota</taxon>
        <taxon>Clostridia</taxon>
        <taxon>Lachnospirales</taxon>
        <taxon>Lachnospiraceae</taxon>
        <taxon>Robinsoniella</taxon>
    </lineage>
</organism>
<evidence type="ECO:0000256" key="7">
    <source>
        <dbReference type="ARBA" id="ARBA00023125"/>
    </source>
</evidence>
<dbReference type="SMART" id="SM00448">
    <property type="entry name" value="REC"/>
    <property type="match status" value="1"/>
</dbReference>
<evidence type="ECO:0000256" key="8">
    <source>
        <dbReference type="ARBA" id="ARBA00023163"/>
    </source>
</evidence>
<dbReference type="InterPro" id="IPR041522">
    <property type="entry name" value="CdaR_GGDEF"/>
</dbReference>
<dbReference type="GO" id="GO:0043565">
    <property type="term" value="F:sequence-specific DNA binding"/>
    <property type="evidence" value="ECO:0007669"/>
    <property type="project" value="InterPro"/>
</dbReference>
<dbReference type="Proteomes" id="UP000306509">
    <property type="component" value="Unassembled WGS sequence"/>
</dbReference>
<comment type="caution">
    <text evidence="13">The sequence shown here is derived from an EMBL/GenBank/DDBJ whole genome shotgun (WGS) entry which is preliminary data.</text>
</comment>
<dbReference type="RefSeq" id="WP_138002270.1">
    <property type="nucleotide sequence ID" value="NZ_QGQD01000039.1"/>
</dbReference>
<proteinExistence type="predicted"/>
<dbReference type="InterPro" id="IPR018060">
    <property type="entry name" value="HTH_AraC"/>
</dbReference>
<dbReference type="PANTHER" id="PTHR42713">
    <property type="entry name" value="HISTIDINE KINASE-RELATED"/>
    <property type="match status" value="1"/>
</dbReference>
<dbReference type="Pfam" id="PF17853">
    <property type="entry name" value="GGDEF_2"/>
    <property type="match status" value="1"/>
</dbReference>
<dbReference type="InterPro" id="IPR009057">
    <property type="entry name" value="Homeodomain-like_sf"/>
</dbReference>
<keyword evidence="7" id="KW-0238">DNA-binding</keyword>
<dbReference type="Gene3D" id="1.10.10.60">
    <property type="entry name" value="Homeodomain-like"/>
    <property type="match status" value="2"/>
</dbReference>
<evidence type="ECO:0000256" key="1">
    <source>
        <dbReference type="ARBA" id="ARBA00004496"/>
    </source>
</evidence>
<dbReference type="SMART" id="SM00342">
    <property type="entry name" value="HTH_ARAC"/>
    <property type="match status" value="1"/>
</dbReference>
<dbReference type="InterPro" id="IPR020449">
    <property type="entry name" value="Tscrpt_reg_AraC-type_HTH"/>
</dbReference>
<evidence type="ECO:0000313" key="13">
    <source>
        <dbReference type="EMBL" id="TLD01421.1"/>
    </source>
</evidence>
<dbReference type="InterPro" id="IPR018062">
    <property type="entry name" value="HTH_AraC-typ_CS"/>
</dbReference>
<evidence type="ECO:0000256" key="3">
    <source>
        <dbReference type="ARBA" id="ARBA00022490"/>
    </source>
</evidence>
<protein>
    <recommendedName>
        <fullName evidence="2">Stage 0 sporulation protein A homolog</fullName>
    </recommendedName>
</protein>
<sequence length="539" mass="61937">MFKVMIVDDEIFIISLIEKLIDWEKYGMCIVGTADNGMTALEEVQRLQPDIIIVDVRMPGYDGITFMQKVRELNDKVKFVVISGHKKFEYAKSAMQYNVEDYLLKPVSKNELEQILQKLGTKLESEKQNEAVLKKLDNQLGVSKGKLRSYFFERILNGSLNIPPEDLAAVNQTFFTTFSLGIFQVICVKLDAAESIPDKNFTDTLIGRVQELMADGLAGCCFECLVKTEQNSITMLLNYQANQREEVWKKLRDNFKGIQEVLVKFEQLYITMGMGREVTGLSGFSESYGSAEKCLYTRTALEIGAIIQDSMVKEDPGIIDIIFSDEARVRLAESFKSFQVDKIKLQVLGAFSAGDEYRYRDTCIYHEILQFIHRKFYEYLRQIDIYKGSYEDLEVQLMEKLLWCYTPRQTAAALMDQISIFIEEYTQNSKGGENPSIRIAKKYIAENYARNISMASVAEVVNLSGVYFSVLFKKEVGTNFVDYLNQYRIDMAKKLLKDVRYNVNEVAELVGFSDARYFSKMFKKNVGVKPTEYRSRNVT</sequence>
<evidence type="ECO:0000313" key="14">
    <source>
        <dbReference type="Proteomes" id="UP000306509"/>
    </source>
</evidence>
<dbReference type="AlphaFoldDB" id="A0A4U8Q922"/>
<dbReference type="InterPro" id="IPR051552">
    <property type="entry name" value="HptR"/>
</dbReference>